<accession>A0ABR0ZNY4</accession>
<proteinExistence type="inferred from homology"/>
<evidence type="ECO:0000256" key="6">
    <source>
        <dbReference type="ARBA" id="ARBA00023242"/>
    </source>
</evidence>
<evidence type="ECO:0000256" key="1">
    <source>
        <dbReference type="ARBA" id="ARBA00004123"/>
    </source>
</evidence>
<dbReference type="InterPro" id="IPR028127">
    <property type="entry name" value="Ripply_fam"/>
</dbReference>
<dbReference type="PANTHER" id="PTHR16770">
    <property type="entry name" value="PROTEIN RIPPLY-LIKE"/>
    <property type="match status" value="1"/>
</dbReference>
<comment type="caution">
    <text evidence="9">The sequence shown here is derived from an EMBL/GenBank/DDBJ whole genome shotgun (WGS) entry which is preliminary data.</text>
</comment>
<keyword evidence="3" id="KW-0217">Developmental protein</keyword>
<evidence type="ECO:0000313" key="10">
    <source>
        <dbReference type="Proteomes" id="UP001369086"/>
    </source>
</evidence>
<protein>
    <recommendedName>
        <fullName evidence="7">Protein ripply3</fullName>
    </recommendedName>
</protein>
<organism evidence="9 10">
    <name type="scientific">Huso huso</name>
    <name type="common">Beluga</name>
    <name type="synonym">Acipenser huso</name>
    <dbReference type="NCBI Taxonomy" id="61971"/>
    <lineage>
        <taxon>Eukaryota</taxon>
        <taxon>Metazoa</taxon>
        <taxon>Chordata</taxon>
        <taxon>Craniata</taxon>
        <taxon>Vertebrata</taxon>
        <taxon>Euteleostomi</taxon>
        <taxon>Actinopterygii</taxon>
        <taxon>Chondrostei</taxon>
        <taxon>Acipenseriformes</taxon>
        <taxon>Acipenseridae</taxon>
        <taxon>Huso</taxon>
    </lineage>
</organism>
<evidence type="ECO:0000313" key="9">
    <source>
        <dbReference type="EMBL" id="KAK6486115.1"/>
    </source>
</evidence>
<dbReference type="PANTHER" id="PTHR16770:SF4">
    <property type="entry name" value="PROTEIN RIPPLY3"/>
    <property type="match status" value="1"/>
</dbReference>
<comment type="similarity">
    <text evidence="2">Belongs to the ripply family.</text>
</comment>
<evidence type="ECO:0000256" key="7">
    <source>
        <dbReference type="ARBA" id="ARBA00040827"/>
    </source>
</evidence>
<comment type="subcellular location">
    <subcellularLocation>
        <location evidence="1">Nucleus</location>
    </subcellularLocation>
</comment>
<keyword evidence="4" id="KW-0805">Transcription regulation</keyword>
<sequence>MKMESTGYTLKAQVTHTCQCCRRAIHLPLNRGPPKCNAAMWRPWIQSNRDIQMSQNQTDSMGTRRTRGAVGFQHPVRLYMPKSKSHDYLHSMGEKVLASFPVQATIHFYNDDSDSEEEEEEEEIEEERGLPRL</sequence>
<keyword evidence="10" id="KW-1185">Reference proteome</keyword>
<evidence type="ECO:0000256" key="4">
    <source>
        <dbReference type="ARBA" id="ARBA00023015"/>
    </source>
</evidence>
<feature type="compositionally biased region" description="Acidic residues" evidence="8">
    <location>
        <begin position="111"/>
        <end position="126"/>
    </location>
</feature>
<evidence type="ECO:0000256" key="5">
    <source>
        <dbReference type="ARBA" id="ARBA00023163"/>
    </source>
</evidence>
<keyword evidence="5" id="KW-0804">Transcription</keyword>
<keyword evidence="6" id="KW-0539">Nucleus</keyword>
<dbReference type="Pfam" id="PF14998">
    <property type="entry name" value="Ripply"/>
    <property type="match status" value="1"/>
</dbReference>
<reference evidence="9 10" key="1">
    <citation type="submission" date="2021-05" db="EMBL/GenBank/DDBJ databases">
        <authorList>
            <person name="Zahm M."/>
            <person name="Klopp C."/>
            <person name="Cabau C."/>
            <person name="Kuhl H."/>
            <person name="Suciu R."/>
            <person name="Ciorpac M."/>
            <person name="Holostenco D."/>
            <person name="Gessner J."/>
            <person name="Wuertz S."/>
            <person name="Hohne C."/>
            <person name="Stock M."/>
            <person name="Gislard M."/>
            <person name="Lluch J."/>
            <person name="Milhes M."/>
            <person name="Lampietro C."/>
            <person name="Lopez Roques C."/>
            <person name="Donnadieu C."/>
            <person name="Du K."/>
            <person name="Schartl M."/>
            <person name="Guiguen Y."/>
        </authorList>
    </citation>
    <scope>NUCLEOTIDE SEQUENCE [LARGE SCALE GENOMIC DNA]</scope>
    <source>
        <strain evidence="9">Hh-F2</strain>
        <tissue evidence="9">Blood</tissue>
    </source>
</reference>
<gene>
    <name evidence="9" type="ORF">HHUSO_G12052</name>
</gene>
<evidence type="ECO:0000256" key="3">
    <source>
        <dbReference type="ARBA" id="ARBA00022473"/>
    </source>
</evidence>
<dbReference type="Proteomes" id="UP001369086">
    <property type="component" value="Unassembled WGS sequence"/>
</dbReference>
<evidence type="ECO:0000256" key="8">
    <source>
        <dbReference type="SAM" id="MobiDB-lite"/>
    </source>
</evidence>
<name>A0ABR0ZNY4_HUSHU</name>
<evidence type="ECO:0000256" key="2">
    <source>
        <dbReference type="ARBA" id="ARBA00006944"/>
    </source>
</evidence>
<dbReference type="EMBL" id="JAHFZB010000009">
    <property type="protein sequence ID" value="KAK6486115.1"/>
    <property type="molecule type" value="Genomic_DNA"/>
</dbReference>
<feature type="region of interest" description="Disordered" evidence="8">
    <location>
        <begin position="108"/>
        <end position="133"/>
    </location>
</feature>